<dbReference type="STRING" id="933388.S7ZKQ4"/>
<evidence type="ECO:0000313" key="2">
    <source>
        <dbReference type="Proteomes" id="UP000019376"/>
    </source>
</evidence>
<dbReference type="EMBL" id="KB644413">
    <property type="protein sequence ID" value="EPS31220.1"/>
    <property type="molecule type" value="Genomic_DNA"/>
</dbReference>
<dbReference type="HOGENOM" id="CLU_101039_0_0_1"/>
<dbReference type="eggNOG" id="ENOG502SKFN">
    <property type="taxonomic scope" value="Eukaryota"/>
</dbReference>
<reference evidence="1 2" key="1">
    <citation type="journal article" date="2013" name="PLoS ONE">
        <title>Genomic and secretomic analyses reveal unique features of the lignocellulolytic enzyme system of Penicillium decumbens.</title>
        <authorList>
            <person name="Liu G."/>
            <person name="Zhang L."/>
            <person name="Wei X."/>
            <person name="Zou G."/>
            <person name="Qin Y."/>
            <person name="Ma L."/>
            <person name="Li J."/>
            <person name="Zheng H."/>
            <person name="Wang S."/>
            <person name="Wang C."/>
            <person name="Xun L."/>
            <person name="Zhao G.-P."/>
            <person name="Zhou Z."/>
            <person name="Qu Y."/>
        </authorList>
    </citation>
    <scope>NUCLEOTIDE SEQUENCE [LARGE SCALE GENOMIC DNA]</scope>
    <source>
        <strain evidence="2">114-2 / CGMCC 5302</strain>
    </source>
</reference>
<keyword evidence="2" id="KW-1185">Reference proteome</keyword>
<dbReference type="Proteomes" id="UP000019376">
    <property type="component" value="Unassembled WGS sequence"/>
</dbReference>
<accession>S7ZKQ4</accession>
<proteinExistence type="predicted"/>
<protein>
    <submittedName>
        <fullName evidence="1">Uncharacterized protein</fullName>
    </submittedName>
</protein>
<name>S7ZKQ4_PENO1</name>
<dbReference type="PANTHER" id="PTHR21310">
    <property type="entry name" value="AMINOGLYCOSIDE PHOSPHOTRANSFERASE-RELATED-RELATED"/>
    <property type="match status" value="1"/>
</dbReference>
<dbReference type="PhylomeDB" id="S7ZKQ4"/>
<organism evidence="1 2">
    <name type="scientific">Penicillium oxalicum (strain 114-2 / CGMCC 5302)</name>
    <name type="common">Penicillium decumbens</name>
    <dbReference type="NCBI Taxonomy" id="933388"/>
    <lineage>
        <taxon>Eukaryota</taxon>
        <taxon>Fungi</taxon>
        <taxon>Dikarya</taxon>
        <taxon>Ascomycota</taxon>
        <taxon>Pezizomycotina</taxon>
        <taxon>Eurotiomycetes</taxon>
        <taxon>Eurotiomycetidae</taxon>
        <taxon>Eurotiales</taxon>
        <taxon>Aspergillaceae</taxon>
        <taxon>Penicillium</taxon>
    </lineage>
</organism>
<dbReference type="InterPro" id="IPR051678">
    <property type="entry name" value="AGP_Transferase"/>
</dbReference>
<sequence length="200" mass="22393">MRTIQSYDDVAWSISTQIWENWPELLCADGDIYNDIGVILSKEFKPLKWALFGYLSTGAVDTCFKMEFTNGYGAVIRFPLPGAVMFPVDKVRNEVSTMRYVLEKTSDKIPILVPSVVRWISTKESPSELGPFIIMNYIHHTRTMTDLLERPGRPGGQQPVLNPDLDAGKLEALYGKLCKVVLSLSTLSMSKIGSLAKNDD</sequence>
<dbReference type="OrthoDB" id="5412996at2759"/>
<gene>
    <name evidence="1" type="ORF">PDE_06175</name>
</gene>
<evidence type="ECO:0000313" key="1">
    <source>
        <dbReference type="EMBL" id="EPS31220.1"/>
    </source>
</evidence>
<dbReference type="PANTHER" id="PTHR21310:SF37">
    <property type="entry name" value="AMINOGLYCOSIDE PHOSPHOTRANSFERASE DOMAIN-CONTAINING PROTEIN"/>
    <property type="match status" value="1"/>
</dbReference>
<dbReference type="AlphaFoldDB" id="S7ZKQ4"/>